<keyword evidence="5 6" id="KW-0472">Membrane</keyword>
<accession>A0A078AER7</accession>
<dbReference type="PANTHER" id="PTHR24089">
    <property type="entry name" value="SOLUTE CARRIER FAMILY 25"/>
    <property type="match status" value="1"/>
</dbReference>
<evidence type="ECO:0000256" key="7">
    <source>
        <dbReference type="RuleBase" id="RU000488"/>
    </source>
</evidence>
<sequence length="289" mass="32913">MKSIGAPLERCRIIKQTLHMQNLKVNEKPTGSSISILQKITSEQGVAQLWRGNMANVYKVFLQMSLKVFFYDKFKNFWMPFSTQKYTGFDYIWRVALSGSLCTAITTFITYPLDLIHTRLVTDMSKQGQQRLFKTTFDCFNRTHLDEGRGGLFKGLDVTIYSAILRGALTLPIYDLLKRNKVFQSKEGEINSLASNFLQRLGPSMISSLLISMILYPMDTMKRCLQLNGGRGQLILYKGFGDATSKFLQSQGPAGLYRGIHLYFINELVMAFTYISIYEAMGPKNFGLE</sequence>
<feature type="repeat" description="Solcar" evidence="6">
    <location>
        <begin position="195"/>
        <end position="284"/>
    </location>
</feature>
<gene>
    <name evidence="8" type="primary">Contig11261.g12030</name>
    <name evidence="8" type="ORF">STYLEM_9729</name>
</gene>
<dbReference type="Proteomes" id="UP000039865">
    <property type="component" value="Unassembled WGS sequence"/>
</dbReference>
<dbReference type="OMA" id="EFPLQFL"/>
<keyword evidence="3 6" id="KW-0812">Transmembrane</keyword>
<comment type="similarity">
    <text evidence="7">Belongs to the mitochondrial carrier (TC 2.A.29) family.</text>
</comment>
<keyword evidence="2 7" id="KW-0813">Transport</keyword>
<dbReference type="InParanoid" id="A0A078AER7"/>
<feature type="repeat" description="Solcar" evidence="6">
    <location>
        <begin position="1"/>
        <end position="77"/>
    </location>
</feature>
<evidence type="ECO:0000313" key="8">
    <source>
        <dbReference type="EMBL" id="CDW80725.1"/>
    </source>
</evidence>
<evidence type="ECO:0000256" key="1">
    <source>
        <dbReference type="ARBA" id="ARBA00004141"/>
    </source>
</evidence>
<keyword evidence="4" id="KW-0677">Repeat</keyword>
<dbReference type="InterPro" id="IPR002067">
    <property type="entry name" value="MCP"/>
</dbReference>
<dbReference type="GO" id="GO:0055085">
    <property type="term" value="P:transmembrane transport"/>
    <property type="evidence" value="ECO:0007669"/>
    <property type="project" value="InterPro"/>
</dbReference>
<dbReference type="EMBL" id="CCKQ01009257">
    <property type="protein sequence ID" value="CDW80725.1"/>
    <property type="molecule type" value="Genomic_DNA"/>
</dbReference>
<dbReference type="PROSITE" id="PS50920">
    <property type="entry name" value="SOLCAR"/>
    <property type="match status" value="3"/>
</dbReference>
<protein>
    <submittedName>
        <fullName evidence="8">Adp atp translocase 3</fullName>
    </submittedName>
</protein>
<dbReference type="SUPFAM" id="SSF103506">
    <property type="entry name" value="Mitochondrial carrier"/>
    <property type="match status" value="1"/>
</dbReference>
<evidence type="ECO:0000313" key="9">
    <source>
        <dbReference type="Proteomes" id="UP000039865"/>
    </source>
</evidence>
<dbReference type="PRINTS" id="PR00926">
    <property type="entry name" value="MITOCARRIER"/>
</dbReference>
<evidence type="ECO:0000256" key="4">
    <source>
        <dbReference type="ARBA" id="ARBA00022737"/>
    </source>
</evidence>
<evidence type="ECO:0000256" key="3">
    <source>
        <dbReference type="ARBA" id="ARBA00022692"/>
    </source>
</evidence>
<dbReference type="AlphaFoldDB" id="A0A078AER7"/>
<evidence type="ECO:0000256" key="2">
    <source>
        <dbReference type="ARBA" id="ARBA00022448"/>
    </source>
</evidence>
<dbReference type="InterPro" id="IPR018108">
    <property type="entry name" value="MCP_transmembrane"/>
</dbReference>
<comment type="subcellular location">
    <subcellularLocation>
        <location evidence="1">Membrane</location>
        <topology evidence="1">Multi-pass membrane protein</topology>
    </subcellularLocation>
</comment>
<evidence type="ECO:0000256" key="6">
    <source>
        <dbReference type="PROSITE-ProRule" id="PRU00282"/>
    </source>
</evidence>
<feature type="repeat" description="Solcar" evidence="6">
    <location>
        <begin position="90"/>
        <end position="180"/>
    </location>
</feature>
<organism evidence="8 9">
    <name type="scientific">Stylonychia lemnae</name>
    <name type="common">Ciliate</name>
    <dbReference type="NCBI Taxonomy" id="5949"/>
    <lineage>
        <taxon>Eukaryota</taxon>
        <taxon>Sar</taxon>
        <taxon>Alveolata</taxon>
        <taxon>Ciliophora</taxon>
        <taxon>Intramacronucleata</taxon>
        <taxon>Spirotrichea</taxon>
        <taxon>Stichotrichia</taxon>
        <taxon>Sporadotrichida</taxon>
        <taxon>Oxytrichidae</taxon>
        <taxon>Stylonychinae</taxon>
        <taxon>Stylonychia</taxon>
    </lineage>
</organism>
<dbReference type="Gene3D" id="1.50.40.10">
    <property type="entry name" value="Mitochondrial carrier domain"/>
    <property type="match status" value="1"/>
</dbReference>
<dbReference type="GO" id="GO:0016020">
    <property type="term" value="C:membrane"/>
    <property type="evidence" value="ECO:0007669"/>
    <property type="project" value="UniProtKB-SubCell"/>
</dbReference>
<reference evidence="8 9" key="1">
    <citation type="submission" date="2014-06" db="EMBL/GenBank/DDBJ databases">
        <authorList>
            <person name="Swart Estienne"/>
        </authorList>
    </citation>
    <scope>NUCLEOTIDE SEQUENCE [LARGE SCALE GENOMIC DNA]</scope>
    <source>
        <strain evidence="8 9">130c</strain>
    </source>
</reference>
<proteinExistence type="inferred from homology"/>
<name>A0A078AER7_STYLE</name>
<dbReference type="OrthoDB" id="311638at2759"/>
<keyword evidence="9" id="KW-1185">Reference proteome</keyword>
<evidence type="ECO:0000256" key="5">
    <source>
        <dbReference type="ARBA" id="ARBA00023136"/>
    </source>
</evidence>
<dbReference type="Pfam" id="PF00153">
    <property type="entry name" value="Mito_carr"/>
    <property type="match status" value="3"/>
</dbReference>
<dbReference type="InterPro" id="IPR023395">
    <property type="entry name" value="MCP_dom_sf"/>
</dbReference>